<proteinExistence type="predicted"/>
<reference evidence="2 3" key="1">
    <citation type="submission" date="2020-03" db="EMBL/GenBank/DDBJ databases">
        <title>Two novel Motilibacter sp.</title>
        <authorList>
            <person name="Liu S."/>
        </authorList>
    </citation>
    <scope>NUCLEOTIDE SEQUENCE [LARGE SCALE GENOMIC DNA]</scope>
    <source>
        <strain evidence="2 3">E257</strain>
    </source>
</reference>
<dbReference type="CDD" id="cd02440">
    <property type="entry name" value="AdoMet_MTases"/>
    <property type="match status" value="1"/>
</dbReference>
<dbReference type="GO" id="GO:0032259">
    <property type="term" value="P:methylation"/>
    <property type="evidence" value="ECO:0007669"/>
    <property type="project" value="UniProtKB-KW"/>
</dbReference>
<dbReference type="Gene3D" id="3.40.50.150">
    <property type="entry name" value="Vaccinia Virus protein VP39"/>
    <property type="match status" value="1"/>
</dbReference>
<dbReference type="InterPro" id="IPR041698">
    <property type="entry name" value="Methyltransf_25"/>
</dbReference>
<keyword evidence="2" id="KW-0808">Transferase</keyword>
<dbReference type="InterPro" id="IPR025799">
    <property type="entry name" value="Arg_MeTrfase"/>
</dbReference>
<keyword evidence="2" id="KW-0489">Methyltransferase</keyword>
<dbReference type="SUPFAM" id="SSF53335">
    <property type="entry name" value="S-adenosyl-L-methionine-dependent methyltransferases"/>
    <property type="match status" value="1"/>
</dbReference>
<evidence type="ECO:0000313" key="3">
    <source>
        <dbReference type="Proteomes" id="UP000800981"/>
    </source>
</evidence>
<dbReference type="EMBL" id="JAANNP010000005">
    <property type="protein sequence ID" value="NHC14272.1"/>
    <property type="molecule type" value="Genomic_DNA"/>
</dbReference>
<organism evidence="2 3">
    <name type="scientific">Motilibacter deserti</name>
    <dbReference type="NCBI Taxonomy" id="2714956"/>
    <lineage>
        <taxon>Bacteria</taxon>
        <taxon>Bacillati</taxon>
        <taxon>Actinomycetota</taxon>
        <taxon>Actinomycetes</taxon>
        <taxon>Motilibacterales</taxon>
        <taxon>Motilibacteraceae</taxon>
        <taxon>Motilibacter</taxon>
    </lineage>
</organism>
<dbReference type="PANTHER" id="PTHR11006">
    <property type="entry name" value="PROTEIN ARGININE N-METHYLTRANSFERASE"/>
    <property type="match status" value="1"/>
</dbReference>
<accession>A0ABX0GU04</accession>
<dbReference type="Pfam" id="PF13649">
    <property type="entry name" value="Methyltransf_25"/>
    <property type="match status" value="1"/>
</dbReference>
<evidence type="ECO:0000259" key="1">
    <source>
        <dbReference type="Pfam" id="PF13649"/>
    </source>
</evidence>
<comment type="caution">
    <text evidence="2">The sequence shown here is derived from an EMBL/GenBank/DDBJ whole genome shotgun (WGS) entry which is preliminary data.</text>
</comment>
<name>A0ABX0GU04_9ACTN</name>
<dbReference type="GO" id="GO:0008168">
    <property type="term" value="F:methyltransferase activity"/>
    <property type="evidence" value="ECO:0007669"/>
    <property type="project" value="UniProtKB-KW"/>
</dbReference>
<evidence type="ECO:0000313" key="2">
    <source>
        <dbReference type="EMBL" id="NHC14272.1"/>
    </source>
</evidence>
<feature type="domain" description="Methyltransferase" evidence="1">
    <location>
        <begin position="57"/>
        <end position="129"/>
    </location>
</feature>
<protein>
    <submittedName>
        <fullName evidence="2">Methyltransferase domain-containing protein</fullName>
    </submittedName>
</protein>
<sequence>MSPTKLSAIDLGLAAPHTGMPADVIPLQYHTNMLTDPHRMDSFAEAIAVAVKPGMRVLDLGTGTGVLSFFAARQGATVTAVEREPGVLAAARAALNANVGDAVTLVHGDARTYVPSEPVDVVLCEMMHVGQLREKQIEVISGFKARYAAAGLGPMPRFLPEACVQAVQPVQQDFTYHGYTVPAPYFQDPFAPQPRSRGLAGPQVWQSFLYDGEIPQVCQADLAFSIDQPGRLNAIRMVTKNLLAIEPSSGSSVDWLMNYLVVPLARPVDVQAGQAVRVRFSYLPGDEIPALMSSVQAIVTG</sequence>
<dbReference type="RefSeq" id="WP_166281626.1">
    <property type="nucleotide sequence ID" value="NZ_JAANNP010000005.1"/>
</dbReference>
<dbReference type="PANTHER" id="PTHR11006:SF53">
    <property type="entry name" value="PROTEIN ARGININE N-METHYLTRANSFERASE 3"/>
    <property type="match status" value="1"/>
</dbReference>
<gene>
    <name evidence="2" type="ORF">G9H71_10820</name>
</gene>
<dbReference type="InterPro" id="IPR029063">
    <property type="entry name" value="SAM-dependent_MTases_sf"/>
</dbReference>
<keyword evidence="3" id="KW-1185">Reference proteome</keyword>
<dbReference type="Proteomes" id="UP000800981">
    <property type="component" value="Unassembled WGS sequence"/>
</dbReference>